<evidence type="ECO:0000313" key="2">
    <source>
        <dbReference type="Proteomes" id="UP000683000"/>
    </source>
</evidence>
<name>A0A8I2YV66_9AGAM</name>
<dbReference type="Proteomes" id="UP000683000">
    <property type="component" value="Unassembled WGS sequence"/>
</dbReference>
<protein>
    <submittedName>
        <fullName evidence="1">Uncharacterized protein</fullName>
    </submittedName>
</protein>
<accession>A0A8I2YV66</accession>
<evidence type="ECO:0000313" key="1">
    <source>
        <dbReference type="EMBL" id="KAG6377987.1"/>
    </source>
</evidence>
<sequence>MTEPITELLMPKAPQIHISGDVILLDIDNLVPGWETYTFSLDEKKIVLRIKHRDTNSVQVQTGTEPETKNKNKNKNVNMITSNKIIDDEEISIDRTTGDYIRCPVIPCHLLIRRISNQFDSLYTSRYLIRTFDAFYLPHKISEKRVWLEGYNKERLNKRLRLM</sequence>
<organism evidence="1 2">
    <name type="scientific">Boletus reticuloceps</name>
    <dbReference type="NCBI Taxonomy" id="495285"/>
    <lineage>
        <taxon>Eukaryota</taxon>
        <taxon>Fungi</taxon>
        <taxon>Dikarya</taxon>
        <taxon>Basidiomycota</taxon>
        <taxon>Agaricomycotina</taxon>
        <taxon>Agaricomycetes</taxon>
        <taxon>Agaricomycetidae</taxon>
        <taxon>Boletales</taxon>
        <taxon>Boletineae</taxon>
        <taxon>Boletaceae</taxon>
        <taxon>Boletoideae</taxon>
        <taxon>Boletus</taxon>
    </lineage>
</organism>
<dbReference type="EMBL" id="JAGFBS010000008">
    <property type="protein sequence ID" value="KAG6377987.1"/>
    <property type="molecule type" value="Genomic_DNA"/>
</dbReference>
<dbReference type="OrthoDB" id="2672222at2759"/>
<gene>
    <name evidence="1" type="ORF">JVT61DRAFT_14783</name>
</gene>
<keyword evidence="2" id="KW-1185">Reference proteome</keyword>
<dbReference type="AlphaFoldDB" id="A0A8I2YV66"/>
<comment type="caution">
    <text evidence="1">The sequence shown here is derived from an EMBL/GenBank/DDBJ whole genome shotgun (WGS) entry which is preliminary data.</text>
</comment>
<proteinExistence type="predicted"/>
<reference evidence="1" key="1">
    <citation type="submission" date="2021-03" db="EMBL/GenBank/DDBJ databases">
        <title>Evolutionary innovations through gain and loss of genes in the ectomycorrhizal Boletales.</title>
        <authorList>
            <person name="Wu G."/>
            <person name="Miyauchi S."/>
            <person name="Morin E."/>
            <person name="Yang Z.-L."/>
            <person name="Xu J."/>
            <person name="Martin F.M."/>
        </authorList>
    </citation>
    <scope>NUCLEOTIDE SEQUENCE</scope>
    <source>
        <strain evidence="1">BR01</strain>
    </source>
</reference>